<keyword evidence="2" id="KW-1185">Reference proteome</keyword>
<sequence length="67" mass="7971">MDFGTMKEFRLDGTLFNQRRRTRFSITSPLGYRSGINALLTQMFLKQWQDQVFTSQTNFCLRKTTIK</sequence>
<accession>A0A4U5MDJ6</accession>
<dbReference type="EMBL" id="AZBU02000008">
    <property type="protein sequence ID" value="TKR67208.1"/>
    <property type="molecule type" value="Genomic_DNA"/>
</dbReference>
<protein>
    <submittedName>
        <fullName evidence="1">Uncharacterized protein</fullName>
    </submittedName>
</protein>
<evidence type="ECO:0000313" key="2">
    <source>
        <dbReference type="Proteomes" id="UP000298663"/>
    </source>
</evidence>
<dbReference type="Proteomes" id="UP000298663">
    <property type="component" value="Unassembled WGS sequence"/>
</dbReference>
<reference evidence="1 2" key="1">
    <citation type="journal article" date="2015" name="Genome Biol.">
        <title>Comparative genomics of Steinernema reveals deeply conserved gene regulatory networks.</title>
        <authorList>
            <person name="Dillman A.R."/>
            <person name="Macchietto M."/>
            <person name="Porter C.F."/>
            <person name="Rogers A."/>
            <person name="Williams B."/>
            <person name="Antoshechkin I."/>
            <person name="Lee M.M."/>
            <person name="Goodwin Z."/>
            <person name="Lu X."/>
            <person name="Lewis E.E."/>
            <person name="Goodrich-Blair H."/>
            <person name="Stock S.P."/>
            <person name="Adams B.J."/>
            <person name="Sternberg P.W."/>
            <person name="Mortazavi A."/>
        </authorList>
    </citation>
    <scope>NUCLEOTIDE SEQUENCE [LARGE SCALE GENOMIC DNA]</scope>
    <source>
        <strain evidence="1 2">ALL</strain>
    </source>
</reference>
<dbReference type="AlphaFoldDB" id="A0A4U5MDJ6"/>
<name>A0A4U5MDJ6_STECR</name>
<proteinExistence type="predicted"/>
<evidence type="ECO:0000313" key="1">
    <source>
        <dbReference type="EMBL" id="TKR67208.1"/>
    </source>
</evidence>
<comment type="caution">
    <text evidence="1">The sequence shown here is derived from an EMBL/GenBank/DDBJ whole genome shotgun (WGS) entry which is preliminary data.</text>
</comment>
<reference evidence="1 2" key="2">
    <citation type="journal article" date="2019" name="G3 (Bethesda)">
        <title>Hybrid Assembly of the Genome of the Entomopathogenic Nematode Steinernema carpocapsae Identifies the X-Chromosome.</title>
        <authorList>
            <person name="Serra L."/>
            <person name="Macchietto M."/>
            <person name="Macias-Munoz A."/>
            <person name="McGill C.J."/>
            <person name="Rodriguez I.M."/>
            <person name="Rodriguez B."/>
            <person name="Murad R."/>
            <person name="Mortazavi A."/>
        </authorList>
    </citation>
    <scope>NUCLEOTIDE SEQUENCE [LARGE SCALE GENOMIC DNA]</scope>
    <source>
        <strain evidence="1 2">ALL</strain>
    </source>
</reference>
<organism evidence="1 2">
    <name type="scientific">Steinernema carpocapsae</name>
    <name type="common">Entomopathogenic nematode</name>
    <dbReference type="NCBI Taxonomy" id="34508"/>
    <lineage>
        <taxon>Eukaryota</taxon>
        <taxon>Metazoa</taxon>
        <taxon>Ecdysozoa</taxon>
        <taxon>Nematoda</taxon>
        <taxon>Chromadorea</taxon>
        <taxon>Rhabditida</taxon>
        <taxon>Tylenchina</taxon>
        <taxon>Panagrolaimomorpha</taxon>
        <taxon>Strongyloidoidea</taxon>
        <taxon>Steinernematidae</taxon>
        <taxon>Steinernema</taxon>
    </lineage>
</organism>
<gene>
    <name evidence="1" type="ORF">L596_023394</name>
</gene>